<dbReference type="Proteomes" id="UP001139521">
    <property type="component" value="Unassembled WGS sequence"/>
</dbReference>
<evidence type="ECO:0000313" key="2">
    <source>
        <dbReference type="Proteomes" id="UP001139521"/>
    </source>
</evidence>
<accession>A0A9X2CQ34</accession>
<dbReference type="EMBL" id="JAKHSK010000064">
    <property type="protein sequence ID" value="MCL6220889.1"/>
    <property type="molecule type" value="Genomic_DNA"/>
</dbReference>
<dbReference type="AlphaFoldDB" id="A0A9X2CQ34"/>
<reference evidence="1" key="1">
    <citation type="submission" date="2022-01" db="EMBL/GenBank/DDBJ databases">
        <title>Genome sequencing of Zunongwangia sp. M21534 genome.</title>
        <authorList>
            <person name="Chen Y."/>
            <person name="Dong C."/>
            <person name="Shao Z."/>
        </authorList>
    </citation>
    <scope>NUCLEOTIDE SEQUENCE</scope>
    <source>
        <strain evidence="1">MCCC M21534</strain>
    </source>
</reference>
<name>A0A9X2CQ34_9FLAO</name>
<organism evidence="1 2">
    <name type="scientific">Zunongwangia pacifica</name>
    <dbReference type="NCBI Taxonomy" id="2911062"/>
    <lineage>
        <taxon>Bacteria</taxon>
        <taxon>Pseudomonadati</taxon>
        <taxon>Bacteroidota</taxon>
        <taxon>Flavobacteriia</taxon>
        <taxon>Flavobacteriales</taxon>
        <taxon>Flavobacteriaceae</taxon>
        <taxon>Zunongwangia</taxon>
    </lineage>
</organism>
<protein>
    <submittedName>
        <fullName evidence="1">DUF5677 domain-containing protein</fullName>
    </submittedName>
</protein>
<proteinExistence type="predicted"/>
<comment type="caution">
    <text evidence="1">The sequence shown here is derived from an EMBL/GenBank/DDBJ whole genome shotgun (WGS) entry which is preliminary data.</text>
</comment>
<keyword evidence="2" id="KW-1185">Reference proteome</keyword>
<sequence>MTNEKNNELLELTESYKRFTKFVILTFDQSSLDTKNQILRNFIAKSHSLINSISLLLKEEQEGEAMALYRLLIERYFYLEYLHKTNSYQAFKDWSFIKTFESRNKMRSNSEFNNPKTKEYLVDTKEQVKKYQALKKKKNQWIEPKIENFAKEIDFSFLYSLGYDLGSSFVHPRADEGYWDALRIVKNERMVEFKKNNILRNSILLANGMLINASNRSDFEFGKYLNFYCNSIFEYLVEDKELPNLKDIEKIFFAYMIAKMEKTTGNTL</sequence>
<evidence type="ECO:0000313" key="1">
    <source>
        <dbReference type="EMBL" id="MCL6220889.1"/>
    </source>
</evidence>
<dbReference type="Pfam" id="PF18928">
    <property type="entry name" value="DUF5677"/>
    <property type="match status" value="1"/>
</dbReference>
<gene>
    <name evidence="1" type="ORF">L1967_21575</name>
</gene>
<dbReference type="RefSeq" id="WP_249603564.1">
    <property type="nucleotide sequence ID" value="NZ_JAKHSK010000064.1"/>
</dbReference>
<dbReference type="InterPro" id="IPR043733">
    <property type="entry name" value="DUF5677"/>
</dbReference>